<dbReference type="SMART" id="SM00326">
    <property type="entry name" value="SH3"/>
    <property type="match status" value="1"/>
</dbReference>
<comment type="caution">
    <text evidence="5">The sequence shown here is derived from an EMBL/GenBank/DDBJ whole genome shotgun (WGS) entry which is preliminary data.</text>
</comment>
<sequence length="99" mass="11264">MLILDSEPAITIAIAHADFVGGSARELSFRQGDEIILYRQLSEHWWEGQLSSDPTGTRGLIPALYVSNKAVLMQQHLEKQQQQHQNLVFFIAFESYGIY</sequence>
<evidence type="ECO:0000259" key="4">
    <source>
        <dbReference type="PROSITE" id="PS50002"/>
    </source>
</evidence>
<keyword evidence="6" id="KW-1185">Reference proteome</keyword>
<keyword evidence="1 3" id="KW-0728">SH3 domain</keyword>
<dbReference type="InterPro" id="IPR051627">
    <property type="entry name" value="SLIT-ROBO_RhoGAP"/>
</dbReference>
<proteinExistence type="predicted"/>
<organism evidence="5 6">
    <name type="scientific">Protopolystoma xenopodis</name>
    <dbReference type="NCBI Taxonomy" id="117903"/>
    <lineage>
        <taxon>Eukaryota</taxon>
        <taxon>Metazoa</taxon>
        <taxon>Spiralia</taxon>
        <taxon>Lophotrochozoa</taxon>
        <taxon>Platyhelminthes</taxon>
        <taxon>Monogenea</taxon>
        <taxon>Polyopisthocotylea</taxon>
        <taxon>Polystomatidea</taxon>
        <taxon>Polystomatidae</taxon>
        <taxon>Protopolystoma</taxon>
    </lineage>
</organism>
<dbReference type="OrthoDB" id="443981at2759"/>
<dbReference type="InterPro" id="IPR036028">
    <property type="entry name" value="SH3-like_dom_sf"/>
</dbReference>
<evidence type="ECO:0000313" key="6">
    <source>
        <dbReference type="Proteomes" id="UP000784294"/>
    </source>
</evidence>
<reference evidence="5" key="1">
    <citation type="submission" date="2018-11" db="EMBL/GenBank/DDBJ databases">
        <authorList>
            <consortium name="Pathogen Informatics"/>
        </authorList>
    </citation>
    <scope>NUCLEOTIDE SEQUENCE</scope>
</reference>
<dbReference type="InterPro" id="IPR001452">
    <property type="entry name" value="SH3_domain"/>
</dbReference>
<accession>A0A3S5C9C7</accession>
<keyword evidence="2" id="KW-0175">Coiled coil</keyword>
<dbReference type="Pfam" id="PF00018">
    <property type="entry name" value="SH3_1"/>
    <property type="match status" value="1"/>
</dbReference>
<evidence type="ECO:0000256" key="1">
    <source>
        <dbReference type="ARBA" id="ARBA00022443"/>
    </source>
</evidence>
<gene>
    <name evidence="5" type="ORF">PXEA_LOCUS37256</name>
</gene>
<dbReference type="AlphaFoldDB" id="A0A3S5C9C7"/>
<evidence type="ECO:0000256" key="3">
    <source>
        <dbReference type="PROSITE-ProRule" id="PRU00192"/>
    </source>
</evidence>
<evidence type="ECO:0000256" key="2">
    <source>
        <dbReference type="ARBA" id="ARBA00023054"/>
    </source>
</evidence>
<dbReference type="Gene3D" id="2.30.30.40">
    <property type="entry name" value="SH3 Domains"/>
    <property type="match status" value="1"/>
</dbReference>
<dbReference type="EMBL" id="CAAALY010285531">
    <property type="protein sequence ID" value="VEL43816.1"/>
    <property type="molecule type" value="Genomic_DNA"/>
</dbReference>
<name>A0A3S5C9C7_9PLAT</name>
<feature type="domain" description="SH3" evidence="4">
    <location>
        <begin position="8"/>
        <end position="71"/>
    </location>
</feature>
<dbReference type="SUPFAM" id="SSF50044">
    <property type="entry name" value="SH3-domain"/>
    <property type="match status" value="1"/>
</dbReference>
<protein>
    <recommendedName>
        <fullName evidence="4">SH3 domain-containing protein</fullName>
    </recommendedName>
</protein>
<dbReference type="PANTHER" id="PTHR14166">
    <property type="entry name" value="SLIT-ROBO RHO GTPASE ACTIVATING PROTEIN"/>
    <property type="match status" value="1"/>
</dbReference>
<evidence type="ECO:0000313" key="5">
    <source>
        <dbReference type="EMBL" id="VEL43816.1"/>
    </source>
</evidence>
<dbReference type="Proteomes" id="UP000784294">
    <property type="component" value="Unassembled WGS sequence"/>
</dbReference>
<dbReference type="PROSITE" id="PS50002">
    <property type="entry name" value="SH3"/>
    <property type="match status" value="1"/>
</dbReference>